<dbReference type="RefSeq" id="WP_195874500.1">
    <property type="nucleotide sequence ID" value="NZ_JADOEL010000001.1"/>
</dbReference>
<organism evidence="1 2">
    <name type="scientific">Herminiimonas contaminans</name>
    <dbReference type="NCBI Taxonomy" id="1111140"/>
    <lineage>
        <taxon>Bacteria</taxon>
        <taxon>Pseudomonadati</taxon>
        <taxon>Pseudomonadota</taxon>
        <taxon>Betaproteobacteria</taxon>
        <taxon>Burkholderiales</taxon>
        <taxon>Oxalobacteraceae</taxon>
        <taxon>Herminiimonas</taxon>
    </lineage>
</organism>
<proteinExistence type="predicted"/>
<accession>A0ABS0ENI3</accession>
<dbReference type="EMBL" id="JADOEL010000001">
    <property type="protein sequence ID" value="MBF8176351.1"/>
    <property type="molecule type" value="Genomic_DNA"/>
</dbReference>
<reference evidence="1 2" key="1">
    <citation type="submission" date="2020-11" db="EMBL/GenBank/DDBJ databases">
        <title>WGS of Herminiimonas contaminans strain Marseille-Q4544 isolated from planarians Schmidtea mediterranea.</title>
        <authorList>
            <person name="Kangale L."/>
        </authorList>
    </citation>
    <scope>NUCLEOTIDE SEQUENCE [LARGE SCALE GENOMIC DNA]</scope>
    <source>
        <strain evidence="1 2">Marseille-Q4544</strain>
    </source>
</reference>
<name>A0ABS0ENI3_9BURK</name>
<gene>
    <name evidence="1" type="ORF">IXC47_01500</name>
</gene>
<keyword evidence="2" id="KW-1185">Reference proteome</keyword>
<dbReference type="Proteomes" id="UP000657372">
    <property type="component" value="Unassembled WGS sequence"/>
</dbReference>
<sequence>MSFQLPPNVTAQRKPISATSYEYILRHSELGQLGQIMLSACTSGSCKVTSLVNGQPGDQLTEQRRAVFEPLAKTLAEQIQMTTNFPKAVAEKNQTVTA</sequence>
<comment type="caution">
    <text evidence="1">The sequence shown here is derived from an EMBL/GenBank/DDBJ whole genome shotgun (WGS) entry which is preliminary data.</text>
</comment>
<protein>
    <submittedName>
        <fullName evidence="1">Uncharacterized protein</fullName>
    </submittedName>
</protein>
<evidence type="ECO:0000313" key="2">
    <source>
        <dbReference type="Proteomes" id="UP000657372"/>
    </source>
</evidence>
<evidence type="ECO:0000313" key="1">
    <source>
        <dbReference type="EMBL" id="MBF8176351.1"/>
    </source>
</evidence>